<dbReference type="OrthoDB" id="195598at2"/>
<keyword evidence="3" id="KW-1185">Reference proteome</keyword>
<gene>
    <name evidence="2" type="ORF">CKA38_11415</name>
</gene>
<evidence type="ECO:0000256" key="1">
    <source>
        <dbReference type="SAM" id="MobiDB-lite"/>
    </source>
</evidence>
<dbReference type="KEGG" id="elut:CKA38_11415"/>
<feature type="compositionally biased region" description="Low complexity" evidence="1">
    <location>
        <begin position="63"/>
        <end position="77"/>
    </location>
</feature>
<organism evidence="2 3">
    <name type="scientific">Ereboglobus luteus</name>
    <dbReference type="NCBI Taxonomy" id="1796921"/>
    <lineage>
        <taxon>Bacteria</taxon>
        <taxon>Pseudomonadati</taxon>
        <taxon>Verrucomicrobiota</taxon>
        <taxon>Opitutia</taxon>
        <taxon>Opitutales</taxon>
        <taxon>Opitutaceae</taxon>
        <taxon>Ereboglobus</taxon>
    </lineage>
</organism>
<dbReference type="EMBL" id="CP023004">
    <property type="protein sequence ID" value="AWI09777.1"/>
    <property type="molecule type" value="Genomic_DNA"/>
</dbReference>
<dbReference type="Proteomes" id="UP000244896">
    <property type="component" value="Chromosome"/>
</dbReference>
<name>A0A2U8E4H8_9BACT</name>
<reference evidence="2 3" key="1">
    <citation type="journal article" date="2018" name="Syst. Appl. Microbiol.">
        <title>Ereboglobus luteus gen. nov. sp. nov. from cockroach guts, and new insights into the oxygen relationship of the genera Opitutus and Didymococcus (Verrucomicrobia: Opitutaceae).</title>
        <authorList>
            <person name="Tegtmeier D."/>
            <person name="Belitz A."/>
            <person name="Radek R."/>
            <person name="Heimerl T."/>
            <person name="Brune A."/>
        </authorList>
    </citation>
    <scope>NUCLEOTIDE SEQUENCE [LARGE SCALE GENOMIC DNA]</scope>
    <source>
        <strain evidence="2 3">Ho45</strain>
    </source>
</reference>
<protein>
    <submittedName>
        <fullName evidence="2">Uncharacterized protein</fullName>
    </submittedName>
</protein>
<dbReference type="RefSeq" id="WP_108825591.1">
    <property type="nucleotide sequence ID" value="NZ_CP023004.1"/>
</dbReference>
<feature type="region of interest" description="Disordered" evidence="1">
    <location>
        <begin position="53"/>
        <end position="116"/>
    </location>
</feature>
<dbReference type="AlphaFoldDB" id="A0A2U8E4H8"/>
<evidence type="ECO:0000313" key="2">
    <source>
        <dbReference type="EMBL" id="AWI09777.1"/>
    </source>
</evidence>
<proteinExistence type="predicted"/>
<sequence>MTLTPEQKNEVANWVAAGDTLADVQKKLAEHFNLTLTYMDVRFLVDDLDLTLKDPTPPPAPSPAADAQPPAGAAHGGPMEDDLDNESLPPNHLAQNRPSPYPGDPSDDEDFAEDESVPAAAHDVPPANTNVRVELDNVTVIPNAVASGSVTFTDGVTGKWFVDNYGRPGFTQISQPDYRPTQADAQAFMQELSAALQNRGF</sequence>
<accession>A0A2U8E4H8</accession>
<evidence type="ECO:0000313" key="3">
    <source>
        <dbReference type="Proteomes" id="UP000244896"/>
    </source>
</evidence>
<feature type="compositionally biased region" description="Acidic residues" evidence="1">
    <location>
        <begin position="105"/>
        <end position="116"/>
    </location>
</feature>